<dbReference type="PANTHER" id="PTHR23232:SF142">
    <property type="entry name" value="GASTRULA ZINC FINGER PROTEIN XLCGF57.1-LIKE-RELATED"/>
    <property type="match status" value="1"/>
</dbReference>
<dbReference type="EMBL" id="ADFV01100338">
    <property type="status" value="NOT_ANNOTATED_CDS"/>
    <property type="molecule type" value="Genomic_DNA"/>
</dbReference>
<dbReference type="GO" id="GO:0006355">
    <property type="term" value="P:regulation of DNA-templated transcription"/>
    <property type="evidence" value="ECO:0007669"/>
    <property type="project" value="InterPro"/>
</dbReference>
<evidence type="ECO:0000313" key="3">
    <source>
        <dbReference type="Proteomes" id="UP000001073"/>
    </source>
</evidence>
<dbReference type="GeneTree" id="ENSGT00940000163087"/>
<dbReference type="Pfam" id="PF01352">
    <property type="entry name" value="KRAB"/>
    <property type="match status" value="1"/>
</dbReference>
<dbReference type="InterPro" id="IPR050169">
    <property type="entry name" value="Krueppel_C2H2_ZnF"/>
</dbReference>
<protein>
    <submittedName>
        <fullName evidence="2">Zinc finger protein 470</fullName>
    </submittedName>
</protein>
<proteinExistence type="predicted"/>
<name>A0A2I3GXS1_NOMLE</name>
<reference evidence="2 3" key="1">
    <citation type="submission" date="2012-10" db="EMBL/GenBank/DDBJ databases">
        <authorList>
            <consortium name="Gibbon Genome Sequencing Consortium"/>
        </authorList>
    </citation>
    <scope>NUCLEOTIDE SEQUENCE [LARGE SCALE GENOMIC DNA]</scope>
</reference>
<reference evidence="2" key="3">
    <citation type="submission" date="2025-09" db="UniProtKB">
        <authorList>
            <consortium name="Ensembl"/>
        </authorList>
    </citation>
    <scope>IDENTIFICATION</scope>
</reference>
<feature type="domain" description="KRAB" evidence="1">
    <location>
        <begin position="23"/>
        <end position="94"/>
    </location>
</feature>
<dbReference type="PROSITE" id="PS50805">
    <property type="entry name" value="KRAB"/>
    <property type="match status" value="1"/>
</dbReference>
<dbReference type="Proteomes" id="UP000001073">
    <property type="component" value="Chromosome 10"/>
</dbReference>
<organism evidence="2 3">
    <name type="scientific">Nomascus leucogenys</name>
    <name type="common">Northern white-cheeked gibbon</name>
    <name type="synonym">Hylobates leucogenys</name>
    <dbReference type="NCBI Taxonomy" id="61853"/>
    <lineage>
        <taxon>Eukaryota</taxon>
        <taxon>Metazoa</taxon>
        <taxon>Chordata</taxon>
        <taxon>Craniata</taxon>
        <taxon>Vertebrata</taxon>
        <taxon>Euteleostomi</taxon>
        <taxon>Mammalia</taxon>
        <taxon>Eutheria</taxon>
        <taxon>Euarchontoglires</taxon>
        <taxon>Primates</taxon>
        <taxon>Haplorrhini</taxon>
        <taxon>Catarrhini</taxon>
        <taxon>Hylobatidae</taxon>
        <taxon>Nomascus</taxon>
    </lineage>
</organism>
<dbReference type="SUPFAM" id="SSF109640">
    <property type="entry name" value="KRAB domain (Kruppel-associated box)"/>
    <property type="match status" value="1"/>
</dbReference>
<dbReference type="SMART" id="SM00349">
    <property type="entry name" value="KRAB"/>
    <property type="match status" value="1"/>
</dbReference>
<dbReference type="InterPro" id="IPR036051">
    <property type="entry name" value="KRAB_dom_sf"/>
</dbReference>
<dbReference type="Gene3D" id="6.10.140.140">
    <property type="match status" value="1"/>
</dbReference>
<evidence type="ECO:0000313" key="2">
    <source>
        <dbReference type="Ensembl" id="ENSNLEP00000036045.1"/>
    </source>
</evidence>
<accession>A0A2I3GXS1</accession>
<dbReference type="EMBL" id="ADFV01100337">
    <property type="status" value="NOT_ANNOTATED_CDS"/>
    <property type="molecule type" value="Genomic_DNA"/>
</dbReference>
<dbReference type="CDD" id="cd07765">
    <property type="entry name" value="KRAB_A-box"/>
    <property type="match status" value="1"/>
</dbReference>
<dbReference type="EMBL" id="ADFV01100339">
    <property type="status" value="NOT_ANNOTATED_CDS"/>
    <property type="molecule type" value="Genomic_DNA"/>
</dbReference>
<keyword evidence="3" id="KW-1185">Reference proteome</keyword>
<dbReference type="Ensembl" id="ENSNLET00000033854.1">
    <property type="protein sequence ID" value="ENSNLEP00000036045.1"/>
    <property type="gene ID" value="ENSNLEG00000030367.1"/>
</dbReference>
<dbReference type="AlphaFoldDB" id="A0A2I3GXS1"/>
<dbReference type="PANTHER" id="PTHR23232">
    <property type="entry name" value="KRAB DOMAIN C2H2 ZINC FINGER"/>
    <property type="match status" value="1"/>
</dbReference>
<dbReference type="InterPro" id="IPR001909">
    <property type="entry name" value="KRAB"/>
</dbReference>
<gene>
    <name evidence="2" type="primary">ZNF470</name>
</gene>
<evidence type="ECO:0000259" key="1">
    <source>
        <dbReference type="PROSITE" id="PS50805"/>
    </source>
</evidence>
<reference evidence="2" key="2">
    <citation type="submission" date="2025-08" db="UniProtKB">
        <authorList>
            <consortium name="Ensembl"/>
        </authorList>
    </citation>
    <scope>IDENTIFICATION</scope>
</reference>
<sequence>MKSQEEVEVAGIKLCKAMSLGSVTFTDVAIDFSQDEWEWLNLAQRSLYKKVMLENYRNLVSVGLCISKPDVISLLEQEKDPWVIKGEMTRGLCPDILKMSHQ</sequence>